<name>E4ZET5_NEIL0</name>
<feature type="transmembrane region" description="Helical" evidence="16">
    <location>
        <begin position="154"/>
        <end position="173"/>
    </location>
</feature>
<comment type="cofactor">
    <cofactor evidence="16 17">
        <name>FMN</name>
        <dbReference type="ChEBI" id="CHEBI:58210"/>
    </cofactor>
</comment>
<dbReference type="PANTHER" id="PTHR30578">
    <property type="entry name" value="ELECTRON TRANSPORT COMPLEX PROTEIN RNFD"/>
    <property type="match status" value="1"/>
</dbReference>
<keyword evidence="12 16" id="KW-0406">Ion transport</keyword>
<evidence type="ECO:0000256" key="15">
    <source>
        <dbReference type="ARBA" id="ARBA00023201"/>
    </source>
</evidence>
<keyword evidence="10 16" id="KW-0520">NAD</keyword>
<comment type="function">
    <text evidence="16">NQR complex catalyzes the reduction of ubiquinone-1 to ubiquinol by two successive reactions, coupled with the transport of Na(+) ions from the cytoplasm to the periplasm. NqrA to NqrE are probably involved in the second step, the conversion of ubisemiquinone to ubiquinol.</text>
</comment>
<dbReference type="NCBIfam" id="TIGR01937">
    <property type="entry name" value="nqrB"/>
    <property type="match status" value="1"/>
</dbReference>
<proteinExistence type="inferred from homology"/>
<keyword evidence="11 16" id="KW-0915">Sodium</keyword>
<evidence type="ECO:0000256" key="7">
    <source>
        <dbReference type="ARBA" id="ARBA00022692"/>
    </source>
</evidence>
<dbReference type="AlphaFoldDB" id="E4ZET5"/>
<evidence type="ECO:0000256" key="1">
    <source>
        <dbReference type="ARBA" id="ARBA00022448"/>
    </source>
</evidence>
<keyword evidence="14 16" id="KW-0472">Membrane</keyword>
<dbReference type="HOGENOM" id="CLU_042020_1_1_4"/>
<evidence type="ECO:0000256" key="17">
    <source>
        <dbReference type="PIRSR" id="PIRSR016055-50"/>
    </source>
</evidence>
<keyword evidence="3 16" id="KW-0997">Cell inner membrane</keyword>
<organism evidence="18 19">
    <name type="scientific">Neisseria lactamica (strain 020-06)</name>
    <dbReference type="NCBI Taxonomy" id="489653"/>
    <lineage>
        <taxon>Bacteria</taxon>
        <taxon>Pseudomonadati</taxon>
        <taxon>Pseudomonadota</taxon>
        <taxon>Betaproteobacteria</taxon>
        <taxon>Neisseriales</taxon>
        <taxon>Neisseriaceae</taxon>
        <taxon>Neisseria</taxon>
    </lineage>
</organism>
<feature type="transmembrane region" description="Helical" evidence="16">
    <location>
        <begin position="377"/>
        <end position="397"/>
    </location>
</feature>
<evidence type="ECO:0000256" key="4">
    <source>
        <dbReference type="ARBA" id="ARBA00022553"/>
    </source>
</evidence>
<dbReference type="GO" id="GO:0016655">
    <property type="term" value="F:oxidoreductase activity, acting on NAD(P)H, quinone or similar compound as acceptor"/>
    <property type="evidence" value="ECO:0007669"/>
    <property type="project" value="UniProtKB-UniRule"/>
</dbReference>
<evidence type="ECO:0000256" key="6">
    <source>
        <dbReference type="ARBA" id="ARBA00022643"/>
    </source>
</evidence>
<dbReference type="KEGG" id="nla:NLA_16660"/>
<keyword evidence="1 16" id="KW-0813">Transport</keyword>
<keyword evidence="2 16" id="KW-1003">Cell membrane</keyword>
<dbReference type="GO" id="GO:0005886">
    <property type="term" value="C:plasma membrane"/>
    <property type="evidence" value="ECO:0007669"/>
    <property type="project" value="UniProtKB-SubCell"/>
</dbReference>
<evidence type="ECO:0000256" key="14">
    <source>
        <dbReference type="ARBA" id="ARBA00023136"/>
    </source>
</evidence>
<dbReference type="RefSeq" id="WP_013449388.1">
    <property type="nucleotide sequence ID" value="NC_014752.1"/>
</dbReference>
<keyword evidence="5 16" id="KW-0285">Flavoprotein</keyword>
<dbReference type="GO" id="GO:0010181">
    <property type="term" value="F:FMN binding"/>
    <property type="evidence" value="ECO:0007669"/>
    <property type="project" value="InterPro"/>
</dbReference>
<evidence type="ECO:0000256" key="5">
    <source>
        <dbReference type="ARBA" id="ARBA00022630"/>
    </source>
</evidence>
<dbReference type="GO" id="GO:0055085">
    <property type="term" value="P:transmembrane transport"/>
    <property type="evidence" value="ECO:0007669"/>
    <property type="project" value="InterPro"/>
</dbReference>
<keyword evidence="9 16" id="KW-1133">Transmembrane helix</keyword>
<evidence type="ECO:0000313" key="18">
    <source>
        <dbReference type="EMBL" id="CBN87871.1"/>
    </source>
</evidence>
<evidence type="ECO:0000256" key="9">
    <source>
        <dbReference type="ARBA" id="ARBA00022989"/>
    </source>
</evidence>
<dbReference type="EMBL" id="FN995097">
    <property type="protein sequence ID" value="CBN87871.1"/>
    <property type="molecule type" value="Genomic_DNA"/>
</dbReference>
<feature type="transmembrane region" description="Helical" evidence="16">
    <location>
        <begin position="323"/>
        <end position="341"/>
    </location>
</feature>
<evidence type="ECO:0000256" key="8">
    <source>
        <dbReference type="ARBA" id="ARBA00022967"/>
    </source>
</evidence>
<feature type="modified residue" description="FMN phosphoryl threonine" evidence="16 17">
    <location>
        <position position="232"/>
    </location>
</feature>
<dbReference type="GO" id="GO:0022904">
    <property type="term" value="P:respiratory electron transport chain"/>
    <property type="evidence" value="ECO:0007669"/>
    <property type="project" value="InterPro"/>
</dbReference>
<keyword evidence="8 16" id="KW-1278">Translocase</keyword>
<gene>
    <name evidence="16 18" type="primary">nqrB</name>
    <name evidence="18" type="ordered locus">NLA_16660</name>
</gene>
<feature type="transmembrane region" description="Helical" evidence="16">
    <location>
        <begin position="56"/>
        <end position="73"/>
    </location>
</feature>
<keyword evidence="4 16" id="KW-0597">Phosphoprotein</keyword>
<sequence length="410" mass="44541">MGLKHFLEKIEPHFLPGGKHEKWYALYEAAATIFYTSGAVTRKAAHVRDALDSKRMMILVWLALFPAMFYGMYNVGAQAFDALTPDLLQQSIANDWHYALADALGINMSSEAGVSGKMLFGAIYFLPIYATVFVVGGFWEVLFATVRKHEINEGFFVTSILFALIVPPTLPLWQAALGISFGVVVAKEVFGGTGKNFMNPALAGRAFLFFAYPANLSGDAVWTAVDGYSGATALAQWAAHGADGLKNAVTGQTITWMDAFIGKLPGSIGEVSTLALLIGGAFIVFARIASWRIIAGVMIGMIAMSSLFNFIGSDTNAMFAMPWYWHLVVGGFAIGMLFMATDPVSASFTNVGKWWYGALIGVMCVLIRVVNPAYPEGMMLAILFANLFAPIFDYFVAQANIKRRKARSNG</sequence>
<dbReference type="EC" id="7.2.1.1" evidence="16"/>
<keyword evidence="18" id="KW-0560">Oxidoreductase</keyword>
<comment type="subcellular location">
    <subcellularLocation>
        <location evidence="16">Cell inner membrane</location>
        <topology evidence="16">Multi-pass membrane protein</topology>
    </subcellularLocation>
</comment>
<dbReference type="PANTHER" id="PTHR30578:SF1">
    <property type="entry name" value="NA(+)-TRANSLOCATING NADH-QUINONE REDUCTASE SUBUNIT B"/>
    <property type="match status" value="1"/>
</dbReference>
<evidence type="ECO:0000256" key="2">
    <source>
        <dbReference type="ARBA" id="ARBA00022475"/>
    </source>
</evidence>
<evidence type="ECO:0000256" key="11">
    <source>
        <dbReference type="ARBA" id="ARBA00023053"/>
    </source>
</evidence>
<dbReference type="NCBIfam" id="NF003756">
    <property type="entry name" value="PRK05349.1"/>
    <property type="match status" value="1"/>
</dbReference>
<dbReference type="PIRSF" id="PIRSF016055">
    <property type="entry name" value="NADH-UbQ_OxRdtase_B_su"/>
    <property type="match status" value="1"/>
</dbReference>
<keyword evidence="7 16" id="KW-0812">Transmembrane</keyword>
<reference evidence="18 19" key="1">
    <citation type="journal article" date="2010" name="BMC Genomics">
        <title>Independent evolution of the core and accessory gene sets in the genus Neisseria: insights gained from the genome of Neisseria lactamica isolate 020-06.</title>
        <authorList>
            <person name="Bennett J.S."/>
            <person name="Bentley S.D."/>
            <person name="Vernikos G.S."/>
            <person name="Quail M.A."/>
            <person name="Cherevach I."/>
            <person name="White B."/>
            <person name="Parkhill J."/>
            <person name="Maiden M.C."/>
        </authorList>
    </citation>
    <scope>NUCLEOTIDE SEQUENCE [LARGE SCALE GENOMIC DNA]</scope>
    <source>
        <strain evidence="18 19">020-06</strain>
    </source>
</reference>
<keyword evidence="13 16" id="KW-0830">Ubiquinone</keyword>
<dbReference type="HAMAP" id="MF_00426">
    <property type="entry name" value="NqrB"/>
    <property type="match status" value="1"/>
</dbReference>
<protein>
    <recommendedName>
        <fullName evidence="16">Na(+)-translocating NADH-quinone reductase subunit B</fullName>
        <shortName evidence="16">Na(+)-NQR subunit B</shortName>
        <shortName evidence="16">Na(+)-translocating NQR subunit B</shortName>
        <ecNumber evidence="16">7.2.1.1</ecNumber>
    </recommendedName>
    <alternativeName>
        <fullName evidence="16">NQR complex subunit B</fullName>
    </alternativeName>
    <alternativeName>
        <fullName evidence="16">NQR-1 subunit B</fullName>
    </alternativeName>
</protein>
<keyword evidence="6 16" id="KW-0288">FMN</keyword>
<evidence type="ECO:0000256" key="10">
    <source>
        <dbReference type="ARBA" id="ARBA00023027"/>
    </source>
</evidence>
<evidence type="ECO:0000256" key="16">
    <source>
        <dbReference type="HAMAP-Rule" id="MF_00426"/>
    </source>
</evidence>
<feature type="transmembrane region" description="Helical" evidence="16">
    <location>
        <begin position="353"/>
        <end position="371"/>
    </location>
</feature>
<comment type="subunit">
    <text evidence="16">Composed of six subunits; NqrA, NqrB, NqrC, NqrD, NqrE and NqrF.</text>
</comment>
<feature type="transmembrane region" description="Helical" evidence="16">
    <location>
        <begin position="267"/>
        <end position="286"/>
    </location>
</feature>
<evidence type="ECO:0000256" key="12">
    <source>
        <dbReference type="ARBA" id="ARBA00023065"/>
    </source>
</evidence>
<feature type="transmembrane region" description="Helical" evidence="16">
    <location>
        <begin position="293"/>
        <end position="311"/>
    </location>
</feature>
<feature type="transmembrane region" description="Helical" evidence="16">
    <location>
        <begin position="118"/>
        <end position="142"/>
    </location>
</feature>
<dbReference type="GO" id="GO:0006814">
    <property type="term" value="P:sodium ion transport"/>
    <property type="evidence" value="ECO:0007669"/>
    <property type="project" value="UniProtKB-UniRule"/>
</dbReference>
<comment type="catalytic activity">
    <reaction evidence="16">
        <text>a ubiquinone + n Na(+)(in) + NADH + H(+) = a ubiquinol + n Na(+)(out) + NAD(+)</text>
        <dbReference type="Rhea" id="RHEA:47748"/>
        <dbReference type="Rhea" id="RHEA-COMP:9565"/>
        <dbReference type="Rhea" id="RHEA-COMP:9566"/>
        <dbReference type="ChEBI" id="CHEBI:15378"/>
        <dbReference type="ChEBI" id="CHEBI:16389"/>
        <dbReference type="ChEBI" id="CHEBI:17976"/>
        <dbReference type="ChEBI" id="CHEBI:29101"/>
        <dbReference type="ChEBI" id="CHEBI:57540"/>
        <dbReference type="ChEBI" id="CHEBI:57945"/>
        <dbReference type="EC" id="7.2.1.1"/>
    </reaction>
</comment>
<dbReference type="eggNOG" id="COG1805">
    <property type="taxonomic scope" value="Bacteria"/>
</dbReference>
<comment type="similarity">
    <text evidence="16">Belongs to the NqrB/RnfD family.</text>
</comment>
<dbReference type="InterPro" id="IPR004338">
    <property type="entry name" value="NqrB/RnfD"/>
</dbReference>
<dbReference type="InterPro" id="IPR010966">
    <property type="entry name" value="NqrB"/>
</dbReference>
<dbReference type="Pfam" id="PF03116">
    <property type="entry name" value="NQR2_RnfD_RnfE"/>
    <property type="match status" value="1"/>
</dbReference>
<evidence type="ECO:0000256" key="13">
    <source>
        <dbReference type="ARBA" id="ARBA00023075"/>
    </source>
</evidence>
<keyword evidence="15 16" id="KW-0739">Sodium transport</keyword>
<evidence type="ECO:0000313" key="19">
    <source>
        <dbReference type="Proteomes" id="UP000008723"/>
    </source>
</evidence>
<evidence type="ECO:0000256" key="3">
    <source>
        <dbReference type="ARBA" id="ARBA00022519"/>
    </source>
</evidence>
<dbReference type="Proteomes" id="UP000008723">
    <property type="component" value="Chromosome"/>
</dbReference>
<accession>E4ZET5</accession>